<proteinExistence type="predicted"/>
<name>A0ABS5YZH8_9ACTN</name>
<reference evidence="1 2" key="1">
    <citation type="submission" date="2021-06" db="EMBL/GenBank/DDBJ databases">
        <title>Actinoplanes lichenicola sp. nov., and Actinoplanes ovalisporus sp. nov., isolated from lichen in Thailand.</title>
        <authorList>
            <person name="Saeng-In P."/>
            <person name="Kanchanasin P."/>
            <person name="Yuki M."/>
            <person name="Kudo T."/>
            <person name="Ohkuma M."/>
            <person name="Phongsopitanun W."/>
            <person name="Tanasupawat S."/>
        </authorList>
    </citation>
    <scope>NUCLEOTIDE SEQUENCE [LARGE SCALE GENOMIC DNA]</scope>
    <source>
        <strain evidence="1 2">NBRC 110975</strain>
    </source>
</reference>
<evidence type="ECO:0000313" key="2">
    <source>
        <dbReference type="Proteomes" id="UP001519654"/>
    </source>
</evidence>
<keyword evidence="2" id="KW-1185">Reference proteome</keyword>
<accession>A0ABS5YZH8</accession>
<dbReference type="RefSeq" id="WP_215791772.1">
    <property type="nucleotide sequence ID" value="NZ_JAHKKG010000009.1"/>
</dbReference>
<gene>
    <name evidence="1" type="ORF">KOI35_28780</name>
</gene>
<organism evidence="1 2">
    <name type="scientific">Paractinoplanes bogorensis</name>
    <dbReference type="NCBI Taxonomy" id="1610840"/>
    <lineage>
        <taxon>Bacteria</taxon>
        <taxon>Bacillati</taxon>
        <taxon>Actinomycetota</taxon>
        <taxon>Actinomycetes</taxon>
        <taxon>Micromonosporales</taxon>
        <taxon>Micromonosporaceae</taxon>
        <taxon>Paractinoplanes</taxon>
    </lineage>
</organism>
<comment type="caution">
    <text evidence="1">The sequence shown here is derived from an EMBL/GenBank/DDBJ whole genome shotgun (WGS) entry which is preliminary data.</text>
</comment>
<sequence>MQIDTLRSGWPEQILSGRYSFRTRRRDDLEEIFDNLIREISFDVADQRTEKQLHLRIGGRSVMAVLQHTGGFWPHMPRGPKVYHLDPPGPLLTLIQHDRPTRPMNPPSGLLGLVDRAAAVRTRSDWREVVSWTRSADVLDNRLDMVIGRIERTDGVFERSHTQIYDPSGRLVGLMRESVASTVRGWLPMNTRLEAKRLTFTVDGRPVARIRQRFHFWYDEFEFDVSRLAGRLDPRLVLACGVQQLAHYSTW</sequence>
<dbReference type="Proteomes" id="UP001519654">
    <property type="component" value="Unassembled WGS sequence"/>
</dbReference>
<evidence type="ECO:0000313" key="1">
    <source>
        <dbReference type="EMBL" id="MBU2667515.1"/>
    </source>
</evidence>
<protein>
    <submittedName>
        <fullName evidence="1">Uncharacterized protein</fullName>
    </submittedName>
</protein>
<dbReference type="EMBL" id="JAHKKG010000009">
    <property type="protein sequence ID" value="MBU2667515.1"/>
    <property type="molecule type" value="Genomic_DNA"/>
</dbReference>